<evidence type="ECO:0000256" key="1">
    <source>
        <dbReference type="SAM" id="Coils"/>
    </source>
</evidence>
<evidence type="ECO:0000313" key="5">
    <source>
        <dbReference type="Proteomes" id="UP000050454"/>
    </source>
</evidence>
<dbReference type="AlphaFoldDB" id="A0A0P7BJ10"/>
<sequence length="446" mass="51060">MENQDYNEGFKSGLVNVEAEHFQEYLQSDVEQRWITDRITENQDRLKQIDSDIKTFKTEQKPVNQQLLTKTAAVNSLEKELEGVEENISKTEAEKEKSESEKENRKTPYAMLAGVLYLLAGIAFVAGDLIISHEIVAYALNIRNTFEAWAFAVGLASLSILLKPAYERLVEQPYLNGQGKKAYGAFQVVLLTVSVGTLVVLGWFRYEAYKTDKLKEGINRQIKSLQLESTPIDPAMAVNQEELLQKIDQKLLEYDQLNIDLVSSPWAMLSFILSGVLFAIAGAICLGIAFPILQTYWVRGFSLNPKIRRAKRRLKKLYPQKLELQKNIQKFMAEQSHFQNQLNLIGSMEDFKAEKEELKAENKELLEMLRKAQTGVRVSDYKNGYSTGERSRKEMTDEEYEVYRKENLKDYEPATSSQSNPKVYKKAGLRPHQALRKIISDNFGEN</sequence>
<evidence type="ECO:0008006" key="6">
    <source>
        <dbReference type="Google" id="ProtNLM"/>
    </source>
</evidence>
<organism evidence="4 5">
    <name type="scientific">Jiulongibacter sediminis</name>
    <dbReference type="NCBI Taxonomy" id="1605367"/>
    <lineage>
        <taxon>Bacteria</taxon>
        <taxon>Pseudomonadati</taxon>
        <taxon>Bacteroidota</taxon>
        <taxon>Cytophagia</taxon>
        <taxon>Cytophagales</taxon>
        <taxon>Leadbetterellaceae</taxon>
        <taxon>Jiulongibacter</taxon>
    </lineage>
</organism>
<keyword evidence="3" id="KW-0812">Transmembrane</keyword>
<dbReference type="OrthoDB" id="936599at2"/>
<keyword evidence="3" id="KW-0472">Membrane</keyword>
<feature type="coiled-coil region" evidence="1">
    <location>
        <begin position="348"/>
        <end position="375"/>
    </location>
</feature>
<dbReference type="RefSeq" id="WP_055149718.1">
    <property type="nucleotide sequence ID" value="NZ_JXSZ01000012.1"/>
</dbReference>
<accession>A0A0P7BJ10</accession>
<feature type="region of interest" description="Disordered" evidence="2">
    <location>
        <begin position="85"/>
        <end position="104"/>
    </location>
</feature>
<gene>
    <name evidence="4" type="ORF">AFM12_15055</name>
</gene>
<dbReference type="EMBL" id="LGTQ01000012">
    <property type="protein sequence ID" value="KPM47136.1"/>
    <property type="molecule type" value="Genomic_DNA"/>
</dbReference>
<keyword evidence="1" id="KW-0175">Coiled coil</keyword>
<evidence type="ECO:0000256" key="3">
    <source>
        <dbReference type="SAM" id="Phobius"/>
    </source>
</evidence>
<reference evidence="4 5" key="1">
    <citation type="submission" date="2015-07" db="EMBL/GenBank/DDBJ databases">
        <title>The draft genome sequence of Leadbetterella sp. JN14-9.</title>
        <authorList>
            <person name="Liu Y."/>
            <person name="Du J."/>
            <person name="Shao Z."/>
        </authorList>
    </citation>
    <scope>NUCLEOTIDE SEQUENCE [LARGE SCALE GENOMIC DNA]</scope>
    <source>
        <strain evidence="4 5">JN14-9</strain>
    </source>
</reference>
<protein>
    <recommendedName>
        <fullName evidence="6">DUF4407 domain-containing protein</fullName>
    </recommendedName>
</protein>
<keyword evidence="3" id="KW-1133">Transmembrane helix</keyword>
<evidence type="ECO:0000313" key="4">
    <source>
        <dbReference type="EMBL" id="KPM47136.1"/>
    </source>
</evidence>
<feature type="transmembrane region" description="Helical" evidence="3">
    <location>
        <begin position="183"/>
        <end position="204"/>
    </location>
</feature>
<dbReference type="Proteomes" id="UP000050454">
    <property type="component" value="Unassembled WGS sequence"/>
</dbReference>
<dbReference type="PATRIC" id="fig|1605367.3.peg.430"/>
<comment type="caution">
    <text evidence="4">The sequence shown here is derived from an EMBL/GenBank/DDBJ whole genome shotgun (WGS) entry which is preliminary data.</text>
</comment>
<feature type="transmembrane region" description="Helical" evidence="3">
    <location>
        <begin position="107"/>
        <end position="126"/>
    </location>
</feature>
<feature type="region of interest" description="Disordered" evidence="2">
    <location>
        <begin position="406"/>
        <end position="428"/>
    </location>
</feature>
<feature type="transmembrane region" description="Helical" evidence="3">
    <location>
        <begin position="146"/>
        <end position="162"/>
    </location>
</feature>
<name>A0A0P7BJ10_9BACT</name>
<proteinExistence type="predicted"/>
<feature type="transmembrane region" description="Helical" evidence="3">
    <location>
        <begin position="266"/>
        <end position="293"/>
    </location>
</feature>
<keyword evidence="5" id="KW-1185">Reference proteome</keyword>
<evidence type="ECO:0000256" key="2">
    <source>
        <dbReference type="SAM" id="MobiDB-lite"/>
    </source>
</evidence>